<dbReference type="InterPro" id="IPR017221">
    <property type="entry name" value="DUF34/NIF3_bac"/>
</dbReference>
<dbReference type="SUPFAM" id="SSF102705">
    <property type="entry name" value="NIF3 (NGG1p interacting factor 3)-like"/>
    <property type="match status" value="1"/>
</dbReference>
<dbReference type="PANTHER" id="PTHR13799">
    <property type="entry name" value="NGG1 INTERACTING FACTOR 3"/>
    <property type="match status" value="1"/>
</dbReference>
<dbReference type="Gene3D" id="3.40.1390.30">
    <property type="entry name" value="NIF3 (NGG1p interacting factor 3)-like"/>
    <property type="match status" value="1"/>
</dbReference>
<feature type="binding site" evidence="6">
    <location>
        <position position="327"/>
    </location>
    <ligand>
        <name>a divalent metal cation</name>
        <dbReference type="ChEBI" id="CHEBI:60240"/>
        <label>1</label>
    </ligand>
</feature>
<dbReference type="NCBIfam" id="TIGR00486">
    <property type="entry name" value="YbgI_SA1388"/>
    <property type="match status" value="1"/>
</dbReference>
<dbReference type="InterPro" id="IPR002678">
    <property type="entry name" value="DUF34/NIF3"/>
</dbReference>
<reference evidence="7 8" key="1">
    <citation type="submission" date="2016-10" db="EMBL/GenBank/DDBJ databases">
        <authorList>
            <person name="de Groot N.N."/>
        </authorList>
    </citation>
    <scope>NUCLEOTIDE SEQUENCE [LARGE SCALE GENOMIC DNA]</scope>
    <source>
        <strain evidence="7 8">DSM 17794</strain>
    </source>
</reference>
<dbReference type="InterPro" id="IPR015867">
    <property type="entry name" value="N-reg_PII/ATP_PRibTrfase_C"/>
</dbReference>
<name>A0A1I4XUS7_9FLAO</name>
<feature type="binding site" evidence="6">
    <location>
        <position position="65"/>
    </location>
    <ligand>
        <name>a divalent metal cation</name>
        <dbReference type="ChEBI" id="CHEBI:60240"/>
        <label>1</label>
    </ligand>
</feature>
<evidence type="ECO:0000256" key="3">
    <source>
        <dbReference type="ARBA" id="ARBA00022112"/>
    </source>
</evidence>
<proteinExistence type="inferred from homology"/>
<keyword evidence="4 5" id="KW-0479">Metal-binding</keyword>
<evidence type="ECO:0000256" key="4">
    <source>
        <dbReference type="ARBA" id="ARBA00022723"/>
    </source>
</evidence>
<dbReference type="OrthoDB" id="9792792at2"/>
<sequence length="364" mass="40688">MQIQEVINILEDFAPTAYAEDFDNVGLLSGDPTTQIKGALITLDTLEEVVDEAIEKNCNLIISFHPIIFSGLKKLNGKNYVERTIIKAIKNDIAIYAIHTALDNQHKGVNDMICEKLGLRNRKILIPRKQSIKKLTTFVPNNKADEVRKALFNAGAGSIGNYDNCSFNLKGSGSFKPNEEANPVIGEKGEVHFEEETQIGLTFPAHMEGKIINALFSSHPYEEVAYEITTLDNSNQHLGMGMIGELEEEQDEAEFLQKVKQNFNSGCIRHSELRQKPVKKVAVLGGSGSFAIENAKRAGADFYITADLKYHDFYKAEKELVLADIGHYESEQYTKNLLHSYLTKKISNFALILAETNTNPIKYI</sequence>
<dbReference type="GO" id="GO:0046872">
    <property type="term" value="F:metal ion binding"/>
    <property type="evidence" value="ECO:0007669"/>
    <property type="project" value="UniProtKB-UniRule"/>
</dbReference>
<protein>
    <recommendedName>
        <fullName evidence="3 5">GTP cyclohydrolase 1 type 2 homolog</fullName>
    </recommendedName>
</protein>
<dbReference type="PIRSF" id="PIRSF037489">
    <property type="entry name" value="UCP037489_NIF3_YqfO"/>
    <property type="match status" value="1"/>
</dbReference>
<organism evidence="7 8">
    <name type="scientific">Salegentibacter flavus</name>
    <dbReference type="NCBI Taxonomy" id="287099"/>
    <lineage>
        <taxon>Bacteria</taxon>
        <taxon>Pseudomonadati</taxon>
        <taxon>Bacteroidota</taxon>
        <taxon>Flavobacteriia</taxon>
        <taxon>Flavobacteriales</taxon>
        <taxon>Flavobacteriaceae</taxon>
        <taxon>Salegentibacter</taxon>
    </lineage>
</organism>
<dbReference type="GO" id="GO:0005737">
    <property type="term" value="C:cytoplasm"/>
    <property type="evidence" value="ECO:0007669"/>
    <property type="project" value="TreeGrafter"/>
</dbReference>
<dbReference type="AlphaFoldDB" id="A0A1I4XUS7"/>
<dbReference type="Proteomes" id="UP000199153">
    <property type="component" value="Unassembled WGS sequence"/>
</dbReference>
<feature type="binding site" evidence="6">
    <location>
        <position position="331"/>
    </location>
    <ligand>
        <name>a divalent metal cation</name>
        <dbReference type="ChEBI" id="CHEBI:60240"/>
        <label>1</label>
    </ligand>
</feature>
<comment type="subunit">
    <text evidence="2">Homohexamer.</text>
</comment>
<evidence type="ECO:0000256" key="2">
    <source>
        <dbReference type="ARBA" id="ARBA00011643"/>
    </source>
</evidence>
<evidence type="ECO:0000256" key="5">
    <source>
        <dbReference type="PIRNR" id="PIRNR037489"/>
    </source>
</evidence>
<dbReference type="RefSeq" id="WP_093405103.1">
    <property type="nucleotide sequence ID" value="NZ_FOVL01000001.1"/>
</dbReference>
<dbReference type="PANTHER" id="PTHR13799:SF14">
    <property type="entry name" value="GTP CYCLOHYDROLASE 1 TYPE 2 HOMOLOG"/>
    <property type="match status" value="1"/>
</dbReference>
<keyword evidence="8" id="KW-1185">Reference proteome</keyword>
<evidence type="ECO:0000256" key="6">
    <source>
        <dbReference type="PIRSR" id="PIRSR602678-1"/>
    </source>
</evidence>
<dbReference type="EMBL" id="FOVL01000001">
    <property type="protein sequence ID" value="SFN29595.1"/>
    <property type="molecule type" value="Genomic_DNA"/>
</dbReference>
<dbReference type="Gene3D" id="3.30.70.120">
    <property type="match status" value="1"/>
</dbReference>
<dbReference type="Pfam" id="PF01784">
    <property type="entry name" value="DUF34_NIF3"/>
    <property type="match status" value="1"/>
</dbReference>
<evidence type="ECO:0000313" key="7">
    <source>
        <dbReference type="EMBL" id="SFN29595.1"/>
    </source>
</evidence>
<accession>A0A1I4XUS7</accession>
<dbReference type="FunFam" id="3.40.1390.30:FF:000001">
    <property type="entry name" value="GTP cyclohydrolase 1 type 2"/>
    <property type="match status" value="1"/>
</dbReference>
<feature type="binding site" evidence="6">
    <location>
        <position position="103"/>
    </location>
    <ligand>
        <name>a divalent metal cation</name>
        <dbReference type="ChEBI" id="CHEBI:60240"/>
        <label>1</label>
    </ligand>
</feature>
<evidence type="ECO:0000313" key="8">
    <source>
        <dbReference type="Proteomes" id="UP000199153"/>
    </source>
</evidence>
<dbReference type="STRING" id="287099.SAMN05660413_00364"/>
<dbReference type="FunFam" id="3.30.70.120:FF:000006">
    <property type="entry name" value="GTP cyclohydrolase 1 type 2 homolog"/>
    <property type="match status" value="1"/>
</dbReference>
<comment type="similarity">
    <text evidence="1 5">Belongs to the GTP cyclohydrolase I type 2/NIF3 family.</text>
</comment>
<gene>
    <name evidence="7" type="ORF">SAMN05660413_00364</name>
</gene>
<evidence type="ECO:0000256" key="1">
    <source>
        <dbReference type="ARBA" id="ARBA00006964"/>
    </source>
</evidence>
<dbReference type="InterPro" id="IPR036069">
    <property type="entry name" value="DUF34/NIF3_sf"/>
</dbReference>